<dbReference type="EMBL" id="UZAU01000400">
    <property type="status" value="NOT_ANNOTATED_CDS"/>
    <property type="molecule type" value="Genomic_DNA"/>
</dbReference>
<reference evidence="1" key="1">
    <citation type="submission" date="2018-11" db="EMBL/GenBank/DDBJ databases">
        <authorList>
            <person name="Grassa J C."/>
        </authorList>
    </citation>
    <scope>NUCLEOTIDE SEQUENCE [LARGE SCALE GENOMIC DNA]</scope>
</reference>
<dbReference type="Proteomes" id="UP000596661">
    <property type="component" value="Chromosome 4"/>
</dbReference>
<dbReference type="AlphaFoldDB" id="A0A803R113"/>
<proteinExistence type="predicted"/>
<evidence type="ECO:0000313" key="2">
    <source>
        <dbReference type="Proteomes" id="UP000596661"/>
    </source>
</evidence>
<evidence type="ECO:0000313" key="1">
    <source>
        <dbReference type="EnsemblPlants" id="cds.novel_model_3798_5bd9a17a.1.5bd9b139"/>
    </source>
</evidence>
<accession>A0A803R113</accession>
<dbReference type="PANTHER" id="PTHR33872">
    <property type="entry name" value="DNA POLYMERASE EPSILON CATALYTIC SUBUNIT A"/>
    <property type="match status" value="1"/>
</dbReference>
<name>A0A803R113_CANSA</name>
<dbReference type="EnsemblPlants" id="novel_model_3798_5bd9a17a.1.5bd9b139">
    <property type="protein sequence ID" value="cds.novel_model_3798_5bd9a17a.1.5bd9b139"/>
    <property type="gene ID" value="novel_gene_2028_5bd9a17a"/>
</dbReference>
<keyword evidence="2" id="KW-1185">Reference proteome</keyword>
<dbReference type="PANTHER" id="PTHR33872:SF7">
    <property type="entry name" value="OSJNBA0084K11.10-LIKE PROTEIN"/>
    <property type="match status" value="1"/>
</dbReference>
<sequence>MEKTKGNGIGCAKAEQMVSVSSRRRPPPPPPLPMFLWAKKTNPESVTKQEIAMFWRQKRIEEEDHLLAAIKTAAHIRARNLSVRFFLKEQTYLFILKLIKTIKLSLYYGFYNNLIQWCVGRRLQMV</sequence>
<gene>
    <name evidence="1" type="primary">LOC115711996</name>
</gene>
<organism evidence="1 2">
    <name type="scientific">Cannabis sativa</name>
    <name type="common">Hemp</name>
    <name type="synonym">Marijuana</name>
    <dbReference type="NCBI Taxonomy" id="3483"/>
    <lineage>
        <taxon>Eukaryota</taxon>
        <taxon>Viridiplantae</taxon>
        <taxon>Streptophyta</taxon>
        <taxon>Embryophyta</taxon>
        <taxon>Tracheophyta</taxon>
        <taxon>Spermatophyta</taxon>
        <taxon>Magnoliopsida</taxon>
        <taxon>eudicotyledons</taxon>
        <taxon>Gunneridae</taxon>
        <taxon>Pentapetalae</taxon>
        <taxon>rosids</taxon>
        <taxon>fabids</taxon>
        <taxon>Rosales</taxon>
        <taxon>Cannabaceae</taxon>
        <taxon>Cannabis</taxon>
    </lineage>
</organism>
<dbReference type="Gramene" id="novel_model_3798_5bd9a17a.1.5bd9b139">
    <property type="protein sequence ID" value="cds.novel_model_3798_5bd9a17a.1.5bd9b139"/>
    <property type="gene ID" value="novel_gene_2028_5bd9a17a"/>
</dbReference>
<protein>
    <submittedName>
        <fullName evidence="1">Uncharacterized protein</fullName>
    </submittedName>
</protein>
<reference evidence="1" key="2">
    <citation type="submission" date="2021-03" db="UniProtKB">
        <authorList>
            <consortium name="EnsemblPlants"/>
        </authorList>
    </citation>
    <scope>IDENTIFICATION</scope>
</reference>